<name>A0AAU9CSL6_9BACT</name>
<dbReference type="KEGG" id="fax:FUAX_45230"/>
<organism evidence="1 2">
    <name type="scientific">Fulvitalea axinellae</name>
    <dbReference type="NCBI Taxonomy" id="1182444"/>
    <lineage>
        <taxon>Bacteria</taxon>
        <taxon>Pseudomonadati</taxon>
        <taxon>Bacteroidota</taxon>
        <taxon>Cytophagia</taxon>
        <taxon>Cytophagales</taxon>
        <taxon>Persicobacteraceae</taxon>
        <taxon>Fulvitalea</taxon>
    </lineage>
</organism>
<keyword evidence="2" id="KW-1185">Reference proteome</keyword>
<sequence length="44" mass="4937">MPQFLTGMVHFFVAYLIARNTVLTNRLSVSGSTNMPFLVRHLVG</sequence>
<evidence type="ECO:0000313" key="2">
    <source>
        <dbReference type="Proteomes" id="UP001348817"/>
    </source>
</evidence>
<evidence type="ECO:0000313" key="1">
    <source>
        <dbReference type="EMBL" id="BDD12091.1"/>
    </source>
</evidence>
<dbReference type="Proteomes" id="UP001348817">
    <property type="component" value="Plasmid pFA3"/>
</dbReference>
<proteinExistence type="predicted"/>
<protein>
    <submittedName>
        <fullName evidence="1">Uncharacterized protein</fullName>
    </submittedName>
</protein>
<geneLocation type="plasmid" evidence="1 2">
    <name>pFA3</name>
</geneLocation>
<gene>
    <name evidence="1" type="ORF">FUAX_45230</name>
</gene>
<dbReference type="AlphaFoldDB" id="A0AAU9CSL6"/>
<dbReference type="EMBL" id="AP025317">
    <property type="protein sequence ID" value="BDD12091.1"/>
    <property type="molecule type" value="Genomic_DNA"/>
</dbReference>
<reference evidence="1 2" key="1">
    <citation type="submission" date="2021-12" db="EMBL/GenBank/DDBJ databases">
        <title>Genome sequencing of bacteria with rrn-lacking chromosome and rrn-plasmid.</title>
        <authorList>
            <person name="Anda M."/>
            <person name="Iwasaki W."/>
        </authorList>
    </citation>
    <scope>NUCLEOTIDE SEQUENCE [LARGE SCALE GENOMIC DNA]</scope>
    <source>
        <strain evidence="1 2">DSM 100852</strain>
        <plasmid evidence="1 2">pFA3</plasmid>
    </source>
</reference>
<accession>A0AAU9CSL6</accession>
<keyword evidence="1" id="KW-0614">Plasmid</keyword>